<gene>
    <name evidence="1" type="ORF">SAMN04488518_108248</name>
</gene>
<keyword evidence="2" id="KW-1185">Reference proteome</keyword>
<sequence length="170" mass="18396">MRLPSALTSQSCTMDRCLRPTLAITLSVLALAIASTSAMAIIEKLHFGDHIITFSNLSLIDARTQKTDLCQKRYGTSFTTTNAPDTTDLSVKRTTEKGHDITVISRNVDVTNGIFSIESQYEVIFPDDASKTPVNLNVSITGLIGDSDASGLFSDGTCRGSIYVQNKQTN</sequence>
<evidence type="ECO:0000313" key="2">
    <source>
        <dbReference type="Proteomes" id="UP000199598"/>
    </source>
</evidence>
<dbReference type="Proteomes" id="UP000199598">
    <property type="component" value="Unassembled WGS sequence"/>
</dbReference>
<comment type="caution">
    <text evidence="1">The sequence shown here is derived from an EMBL/GenBank/DDBJ whole genome shotgun (WGS) entry which is preliminary data.</text>
</comment>
<evidence type="ECO:0000313" key="1">
    <source>
        <dbReference type="EMBL" id="SFK73880.1"/>
    </source>
</evidence>
<accession>A0A1I4BZR2</accession>
<organism evidence="1 2">
    <name type="scientific">Pseudovibrio ascidiaceicola</name>
    <dbReference type="NCBI Taxonomy" id="285279"/>
    <lineage>
        <taxon>Bacteria</taxon>
        <taxon>Pseudomonadati</taxon>
        <taxon>Pseudomonadota</taxon>
        <taxon>Alphaproteobacteria</taxon>
        <taxon>Hyphomicrobiales</taxon>
        <taxon>Stappiaceae</taxon>
        <taxon>Pseudovibrio</taxon>
    </lineage>
</organism>
<dbReference type="EMBL" id="FOSK01000008">
    <property type="protein sequence ID" value="SFK73880.1"/>
    <property type="molecule type" value="Genomic_DNA"/>
</dbReference>
<proteinExistence type="predicted"/>
<protein>
    <submittedName>
        <fullName evidence="1">Uncharacterized protein</fullName>
    </submittedName>
</protein>
<name>A0A1I4BZR2_9HYPH</name>
<reference evidence="1 2" key="1">
    <citation type="submission" date="2016-10" db="EMBL/GenBank/DDBJ databases">
        <authorList>
            <person name="Varghese N."/>
            <person name="Submissions S."/>
        </authorList>
    </citation>
    <scope>NUCLEOTIDE SEQUENCE [LARGE SCALE GENOMIC DNA]</scope>
    <source>
        <strain evidence="1 2">DSM 16392</strain>
    </source>
</reference>